<dbReference type="Proteomes" id="UP000887566">
    <property type="component" value="Unplaced"/>
</dbReference>
<protein>
    <submittedName>
        <fullName evidence="2">Uncharacterized protein</fullName>
    </submittedName>
</protein>
<reference evidence="2" key="1">
    <citation type="submission" date="2022-11" db="UniProtKB">
        <authorList>
            <consortium name="WormBaseParasite"/>
        </authorList>
    </citation>
    <scope>IDENTIFICATION</scope>
</reference>
<organism evidence="1 2">
    <name type="scientific">Plectus sambesii</name>
    <dbReference type="NCBI Taxonomy" id="2011161"/>
    <lineage>
        <taxon>Eukaryota</taxon>
        <taxon>Metazoa</taxon>
        <taxon>Ecdysozoa</taxon>
        <taxon>Nematoda</taxon>
        <taxon>Chromadorea</taxon>
        <taxon>Plectida</taxon>
        <taxon>Plectina</taxon>
        <taxon>Plectoidea</taxon>
        <taxon>Plectidae</taxon>
        <taxon>Plectus</taxon>
    </lineage>
</organism>
<name>A0A914VB11_9BILA</name>
<dbReference type="AlphaFoldDB" id="A0A914VB11"/>
<sequence length="34" mass="3877">ALFRIASTDKIVQTEQLKASFVETVLIPQECRQL</sequence>
<accession>A0A914VB11</accession>
<proteinExistence type="predicted"/>
<keyword evidence="1" id="KW-1185">Reference proteome</keyword>
<evidence type="ECO:0000313" key="1">
    <source>
        <dbReference type="Proteomes" id="UP000887566"/>
    </source>
</evidence>
<evidence type="ECO:0000313" key="2">
    <source>
        <dbReference type="WBParaSite" id="PSAMB.scaffold1737size28260.g14582.t1"/>
    </source>
</evidence>
<dbReference type="WBParaSite" id="PSAMB.scaffold1737size28260.g14582.t1">
    <property type="protein sequence ID" value="PSAMB.scaffold1737size28260.g14582.t1"/>
    <property type="gene ID" value="PSAMB.scaffold1737size28260.g14582"/>
</dbReference>